<keyword evidence="5 8" id="KW-0067">ATP-binding</keyword>
<dbReference type="EMBL" id="LSCQ01000037">
    <property type="protein sequence ID" value="KXB36827.1"/>
    <property type="molecule type" value="Genomic_DNA"/>
</dbReference>
<dbReference type="OrthoDB" id="9761733at2"/>
<dbReference type="STRING" id="87541.AWM71_07215"/>
<dbReference type="CDD" id="cd00477">
    <property type="entry name" value="FTHFS"/>
    <property type="match status" value="1"/>
</dbReference>
<protein>
    <recommendedName>
        <fullName evidence="8">Formate--tetrahydrofolate ligase</fullName>
        <ecNumber evidence="8">6.3.4.3</ecNumber>
    </recommendedName>
    <alternativeName>
        <fullName evidence="8">Formyltetrahydrofolate synthetase</fullName>
        <shortName evidence="8">FHS</shortName>
        <shortName evidence="8">FTHFS</shortName>
    </alternativeName>
</protein>
<dbReference type="InterPro" id="IPR020628">
    <property type="entry name" value="Formate_THF_ligase_CS"/>
</dbReference>
<evidence type="ECO:0000256" key="8">
    <source>
        <dbReference type="HAMAP-Rule" id="MF_01543"/>
    </source>
</evidence>
<dbReference type="InterPro" id="IPR027417">
    <property type="entry name" value="P-loop_NTPase"/>
</dbReference>
<dbReference type="Gene3D" id="3.40.50.300">
    <property type="entry name" value="P-loop containing nucleotide triphosphate hydrolases"/>
    <property type="match status" value="1"/>
</dbReference>
<dbReference type="GO" id="GO:0035999">
    <property type="term" value="P:tetrahydrofolate interconversion"/>
    <property type="evidence" value="ECO:0007669"/>
    <property type="project" value="UniProtKB-UniRule"/>
</dbReference>
<organism evidence="9 10">
    <name type="scientific">Aerococcus christensenii</name>
    <dbReference type="NCBI Taxonomy" id="87541"/>
    <lineage>
        <taxon>Bacteria</taxon>
        <taxon>Bacillati</taxon>
        <taxon>Bacillota</taxon>
        <taxon>Bacilli</taxon>
        <taxon>Lactobacillales</taxon>
        <taxon>Aerococcaceae</taxon>
        <taxon>Aerococcus</taxon>
    </lineage>
</organism>
<dbReference type="FunFam" id="3.30.1510.10:FF:000001">
    <property type="entry name" value="Formate--tetrahydrofolate ligase"/>
    <property type="match status" value="1"/>
</dbReference>
<dbReference type="EC" id="6.3.4.3" evidence="8"/>
<evidence type="ECO:0000256" key="7">
    <source>
        <dbReference type="ARBA" id="ARBA00061363"/>
    </source>
</evidence>
<evidence type="ECO:0000256" key="3">
    <source>
        <dbReference type="ARBA" id="ARBA00022598"/>
    </source>
</evidence>
<gene>
    <name evidence="8" type="primary">fhs</name>
    <name evidence="9" type="ORF">HMPREF3187_00715</name>
</gene>
<reference evidence="9 10" key="1">
    <citation type="submission" date="2016-01" db="EMBL/GenBank/DDBJ databases">
        <authorList>
            <person name="Oliw E.H."/>
        </authorList>
    </citation>
    <scope>NUCLEOTIDE SEQUENCE [LARGE SCALE GENOMIC DNA]</scope>
    <source>
        <strain evidence="9 10">KA00635</strain>
    </source>
</reference>
<evidence type="ECO:0000313" key="10">
    <source>
        <dbReference type="Proteomes" id="UP000070422"/>
    </source>
</evidence>
<proteinExistence type="inferred from homology"/>
<evidence type="ECO:0000256" key="5">
    <source>
        <dbReference type="ARBA" id="ARBA00022840"/>
    </source>
</evidence>
<dbReference type="Gene3D" id="3.30.1510.10">
    <property type="entry name" value="Domain 2, N(10)-formyltetrahydrofolate synthetase"/>
    <property type="match status" value="1"/>
</dbReference>
<comment type="similarity">
    <text evidence="7 8">Belongs to the formate--tetrahydrofolate ligase family.</text>
</comment>
<dbReference type="HAMAP" id="MF_01543">
    <property type="entry name" value="FTHFS"/>
    <property type="match status" value="1"/>
</dbReference>
<dbReference type="GO" id="GO:0005524">
    <property type="term" value="F:ATP binding"/>
    <property type="evidence" value="ECO:0007669"/>
    <property type="project" value="UniProtKB-UniRule"/>
</dbReference>
<comment type="caution">
    <text evidence="9">The sequence shown here is derived from an EMBL/GenBank/DDBJ whole genome shotgun (WGS) entry which is preliminary data.</text>
</comment>
<evidence type="ECO:0000256" key="1">
    <source>
        <dbReference type="ARBA" id="ARBA00004777"/>
    </source>
</evidence>
<keyword evidence="3 8" id="KW-0436">Ligase</keyword>
<dbReference type="InterPro" id="IPR000559">
    <property type="entry name" value="Formate_THF_ligase"/>
</dbReference>
<keyword evidence="2 8" id="KW-0554">One-carbon metabolism</keyword>
<accession>A0A133Y0U8</accession>
<dbReference type="UniPathway" id="UPA00193"/>
<evidence type="ECO:0000256" key="6">
    <source>
        <dbReference type="ARBA" id="ARBA00049033"/>
    </source>
</evidence>
<comment type="pathway">
    <text evidence="1 8">One-carbon metabolism; tetrahydrofolate interconversion.</text>
</comment>
<dbReference type="Proteomes" id="UP000070422">
    <property type="component" value="Unassembled WGS sequence"/>
</dbReference>
<dbReference type="SUPFAM" id="SSF52540">
    <property type="entry name" value="P-loop containing nucleoside triphosphate hydrolases"/>
    <property type="match status" value="1"/>
</dbReference>
<dbReference type="Gene3D" id="3.10.410.10">
    <property type="entry name" value="Formyltetrahydrofolate synthetase, domain 3"/>
    <property type="match status" value="1"/>
</dbReference>
<evidence type="ECO:0000256" key="2">
    <source>
        <dbReference type="ARBA" id="ARBA00022563"/>
    </source>
</evidence>
<keyword evidence="4 8" id="KW-0547">Nucleotide-binding</keyword>
<dbReference type="PATRIC" id="fig|87541.4.peg.714"/>
<sequence>MDSDIQIAQNNQSLPIEDIAKACGLKQEEILPYGHDKAKISHEGLMRLQSHPRGHLILVTAINPTPAGEGKSTVTIGLGDALHRLNKKVMITLREPSLGPTMGLKGGAAGGGYAQVVPMEDINLHFTGDIHAITATNNLLAALIDNHIQQGNELGIDSRRIIWKRCIDMNDRVLRHVVLGLGTPGNGYVREDGFDITVASEIMAVLCLSRDLEEMTDRFNQMIVAYRRDKTPIRVQDLGCAGAMSLLMKDAILPNLVQTLEHTPALIHGGPFANIAHGCNSVIATDAALRLSDYVVTEAGFGADLGAEKFMDIKVPVLGQHPEAVVIVATIRALKHHGKGDDFAALECGISNLKHHIVTMQKYGVPVVVAVNRFIQDTEEELTFVHQTCQSLGVSCHTTEVWAKGGEGALSLAEDVLHQIHHAHPRFTPLYSAEETSIEDKLDCLVKEIYGGNQIEYSPQALNELKEIKANGWDKLPLCMAKTQYALSDNPKDLGEPRDFTLHIRQFIPKLGAGFIVCLTGNILTMPGLPKHPAALNMSIDNRGKIEGLF</sequence>
<dbReference type="NCBIfam" id="NF010030">
    <property type="entry name" value="PRK13505.1"/>
    <property type="match status" value="1"/>
</dbReference>
<dbReference type="Pfam" id="PF01268">
    <property type="entry name" value="FTHFS"/>
    <property type="match status" value="1"/>
</dbReference>
<dbReference type="GO" id="GO:0004329">
    <property type="term" value="F:formate-tetrahydrofolate ligase activity"/>
    <property type="evidence" value="ECO:0007669"/>
    <property type="project" value="UniProtKB-UniRule"/>
</dbReference>
<feature type="binding site" evidence="8">
    <location>
        <begin position="65"/>
        <end position="72"/>
    </location>
    <ligand>
        <name>ATP</name>
        <dbReference type="ChEBI" id="CHEBI:30616"/>
    </ligand>
</feature>
<evidence type="ECO:0000313" key="9">
    <source>
        <dbReference type="EMBL" id="KXB36827.1"/>
    </source>
</evidence>
<dbReference type="PROSITE" id="PS00721">
    <property type="entry name" value="FTHFS_1"/>
    <property type="match status" value="1"/>
</dbReference>
<dbReference type="AlphaFoldDB" id="A0A133Y0U8"/>
<name>A0A133Y0U8_9LACT</name>
<dbReference type="RefSeq" id="WP_060936700.1">
    <property type="nucleotide sequence ID" value="NZ_JASOZP010000002.1"/>
</dbReference>
<comment type="catalytic activity">
    <reaction evidence="6 8">
        <text>(6S)-5,6,7,8-tetrahydrofolate + formate + ATP = (6R)-10-formyltetrahydrofolate + ADP + phosphate</text>
        <dbReference type="Rhea" id="RHEA:20221"/>
        <dbReference type="ChEBI" id="CHEBI:15740"/>
        <dbReference type="ChEBI" id="CHEBI:30616"/>
        <dbReference type="ChEBI" id="CHEBI:43474"/>
        <dbReference type="ChEBI" id="CHEBI:57453"/>
        <dbReference type="ChEBI" id="CHEBI:195366"/>
        <dbReference type="ChEBI" id="CHEBI:456216"/>
        <dbReference type="EC" id="6.3.4.3"/>
    </reaction>
</comment>
<evidence type="ECO:0000256" key="4">
    <source>
        <dbReference type="ARBA" id="ARBA00022741"/>
    </source>
</evidence>